<dbReference type="InterPro" id="IPR050471">
    <property type="entry name" value="AB_hydrolase"/>
</dbReference>
<reference evidence="3 4" key="1">
    <citation type="submission" date="2018-05" db="EMBL/GenBank/DDBJ databases">
        <title>Complete genome sequence of Arcticibacterium luteifluviistationis SM1504T, a cytophagaceae bacterium isolated from Arctic surface seawater.</title>
        <authorList>
            <person name="Li Y."/>
            <person name="Qin Q.-L."/>
        </authorList>
    </citation>
    <scope>NUCLEOTIDE SEQUENCE [LARGE SCALE GENOMIC DNA]</scope>
    <source>
        <strain evidence="3 4">SM1504</strain>
    </source>
</reference>
<feature type="domain" description="AB hydrolase-1" evidence="2">
    <location>
        <begin position="67"/>
        <end position="286"/>
    </location>
</feature>
<dbReference type="InterPro" id="IPR000073">
    <property type="entry name" value="AB_hydrolase_1"/>
</dbReference>
<dbReference type="EMBL" id="CP029480">
    <property type="protein sequence ID" value="AWV96811.1"/>
    <property type="molecule type" value="Genomic_DNA"/>
</dbReference>
<keyword evidence="4" id="KW-1185">Reference proteome</keyword>
<dbReference type="Pfam" id="PF00561">
    <property type="entry name" value="Abhydrolase_1"/>
    <property type="match status" value="1"/>
</dbReference>
<organism evidence="3 4">
    <name type="scientific">Arcticibacterium luteifluviistationis</name>
    <dbReference type="NCBI Taxonomy" id="1784714"/>
    <lineage>
        <taxon>Bacteria</taxon>
        <taxon>Pseudomonadati</taxon>
        <taxon>Bacteroidota</taxon>
        <taxon>Cytophagia</taxon>
        <taxon>Cytophagales</taxon>
        <taxon>Leadbetterellaceae</taxon>
        <taxon>Arcticibacterium</taxon>
    </lineage>
</organism>
<dbReference type="Proteomes" id="UP000249873">
    <property type="component" value="Chromosome"/>
</dbReference>
<dbReference type="PANTHER" id="PTHR43433:SF1">
    <property type="entry name" value="BLL5160 PROTEIN"/>
    <property type="match status" value="1"/>
</dbReference>
<sequence>MNKILKWIKRILIAIIGLITVLMIGLYITFFFWKKAAIQNLPQNSKVITTSEGPVEYTLKGNSDRYMLMIHGSPGSVHVAGGESFLDKGFSVLAVSRPGYYKTPLSSGGTPKDEAALYKSLLDELKIDSIYVKGISGGGPPSIQFAIDYPDRCAGLILSAAVSEKMEDKSDDNGLLNSFFQSEFGMWIGIQIAKTQMSEEEEEMMDWFVERGLFPFASIDDGLENDDNEVLHLKDLEMEKIMSPTILFHGDKDDNVPYSHSQNAAKRIPNSTLFEMKGKDHYVFFTSYSDTINTEIMQFIDNIETHEK</sequence>
<evidence type="ECO:0000313" key="3">
    <source>
        <dbReference type="EMBL" id="AWV96811.1"/>
    </source>
</evidence>
<dbReference type="KEGG" id="als:DJ013_00860"/>
<dbReference type="Gene3D" id="3.40.50.1820">
    <property type="entry name" value="alpha/beta hydrolase"/>
    <property type="match status" value="1"/>
</dbReference>
<protein>
    <recommendedName>
        <fullName evidence="2">AB hydrolase-1 domain-containing protein</fullName>
    </recommendedName>
</protein>
<dbReference type="AlphaFoldDB" id="A0A2Z4G6N8"/>
<accession>A0A2Z4G6N8</accession>
<keyword evidence="1" id="KW-1133">Transmembrane helix</keyword>
<evidence type="ECO:0000259" key="2">
    <source>
        <dbReference type="Pfam" id="PF00561"/>
    </source>
</evidence>
<dbReference type="RefSeq" id="WP_111369913.1">
    <property type="nucleotide sequence ID" value="NZ_CP029480.1"/>
</dbReference>
<evidence type="ECO:0000313" key="4">
    <source>
        <dbReference type="Proteomes" id="UP000249873"/>
    </source>
</evidence>
<proteinExistence type="predicted"/>
<dbReference type="PANTHER" id="PTHR43433">
    <property type="entry name" value="HYDROLASE, ALPHA/BETA FOLD FAMILY PROTEIN"/>
    <property type="match status" value="1"/>
</dbReference>
<name>A0A2Z4G6N8_9BACT</name>
<keyword evidence="1" id="KW-0812">Transmembrane</keyword>
<evidence type="ECO:0000256" key="1">
    <source>
        <dbReference type="SAM" id="Phobius"/>
    </source>
</evidence>
<gene>
    <name evidence="3" type="ORF">DJ013_00860</name>
</gene>
<dbReference type="OrthoDB" id="9780932at2"/>
<keyword evidence="1" id="KW-0472">Membrane</keyword>
<feature type="transmembrane region" description="Helical" evidence="1">
    <location>
        <begin position="12"/>
        <end position="33"/>
    </location>
</feature>
<dbReference type="PRINTS" id="PR00111">
    <property type="entry name" value="ABHYDROLASE"/>
</dbReference>
<dbReference type="SUPFAM" id="SSF53474">
    <property type="entry name" value="alpha/beta-Hydrolases"/>
    <property type="match status" value="1"/>
</dbReference>
<dbReference type="InterPro" id="IPR029058">
    <property type="entry name" value="AB_hydrolase_fold"/>
</dbReference>